<evidence type="ECO:0000256" key="4">
    <source>
        <dbReference type="ARBA" id="ARBA00023014"/>
    </source>
</evidence>
<dbReference type="RefSeq" id="WP_191236470.1">
    <property type="nucleotide sequence ID" value="NZ_CP047970.1"/>
</dbReference>
<proteinExistence type="predicted"/>
<reference evidence="6 7" key="1">
    <citation type="submission" date="2024-02" db="EMBL/GenBank/DDBJ databases">
        <title>Bacteria isolated from the canopy kelp, Nereocystis luetkeana.</title>
        <authorList>
            <person name="Pfister C.A."/>
            <person name="Younker I.T."/>
            <person name="Light S.H."/>
        </authorList>
    </citation>
    <scope>NUCLEOTIDE SEQUENCE [LARGE SCALE GENOMIC DNA]</scope>
    <source>
        <strain evidence="6 7">TI.5.07</strain>
    </source>
</reference>
<keyword evidence="3" id="KW-0408">Iron</keyword>
<accession>A0ABU9GJ37</accession>
<dbReference type="Proteomes" id="UP001378242">
    <property type="component" value="Unassembled WGS sequence"/>
</dbReference>
<gene>
    <name evidence="6" type="ORF">V6243_14800</name>
</gene>
<evidence type="ECO:0000313" key="6">
    <source>
        <dbReference type="EMBL" id="MEL0618095.1"/>
    </source>
</evidence>
<sequence length="124" mass="13829">MTRRLLRLPLPELRIGCSLPIRLEDGRPAMLIRLADGLHAYLDACPHRGSRLIADPAHDEREHRDPYLDATGGLILCHRHQACFEPQQGLCLSGPCTGQRLTALDVTIERPDGSPAQLVLKSWH</sequence>
<evidence type="ECO:0000256" key="2">
    <source>
        <dbReference type="ARBA" id="ARBA00022723"/>
    </source>
</evidence>
<dbReference type="PROSITE" id="PS51296">
    <property type="entry name" value="RIESKE"/>
    <property type="match status" value="1"/>
</dbReference>
<evidence type="ECO:0000256" key="3">
    <source>
        <dbReference type="ARBA" id="ARBA00023004"/>
    </source>
</evidence>
<dbReference type="Gene3D" id="2.102.10.10">
    <property type="entry name" value="Rieske [2Fe-2S] iron-sulphur domain"/>
    <property type="match status" value="1"/>
</dbReference>
<feature type="domain" description="Rieske" evidence="5">
    <location>
        <begin position="5"/>
        <end position="97"/>
    </location>
</feature>
<keyword evidence="1" id="KW-0001">2Fe-2S</keyword>
<keyword evidence="4" id="KW-0411">Iron-sulfur</keyword>
<dbReference type="InterPro" id="IPR017941">
    <property type="entry name" value="Rieske_2Fe-2S"/>
</dbReference>
<keyword evidence="2" id="KW-0479">Metal-binding</keyword>
<protein>
    <submittedName>
        <fullName evidence="6">Rieske 2Fe-2S domain-containing protein</fullName>
    </submittedName>
</protein>
<evidence type="ECO:0000313" key="7">
    <source>
        <dbReference type="Proteomes" id="UP001378242"/>
    </source>
</evidence>
<dbReference type="Pfam" id="PF00355">
    <property type="entry name" value="Rieske"/>
    <property type="match status" value="1"/>
</dbReference>
<dbReference type="SUPFAM" id="SSF50022">
    <property type="entry name" value="ISP domain"/>
    <property type="match status" value="1"/>
</dbReference>
<dbReference type="InterPro" id="IPR036922">
    <property type="entry name" value="Rieske_2Fe-2S_sf"/>
</dbReference>
<keyword evidence="7" id="KW-1185">Reference proteome</keyword>
<name>A0ABU9GJ37_COBMA</name>
<evidence type="ECO:0000256" key="1">
    <source>
        <dbReference type="ARBA" id="ARBA00022714"/>
    </source>
</evidence>
<comment type="caution">
    <text evidence="6">The sequence shown here is derived from an EMBL/GenBank/DDBJ whole genome shotgun (WGS) entry which is preliminary data.</text>
</comment>
<evidence type="ECO:0000259" key="5">
    <source>
        <dbReference type="PROSITE" id="PS51296"/>
    </source>
</evidence>
<dbReference type="EMBL" id="JBAKAP010000019">
    <property type="protein sequence ID" value="MEL0618095.1"/>
    <property type="molecule type" value="Genomic_DNA"/>
</dbReference>
<organism evidence="6 7">
    <name type="scientific">Cobetia marina</name>
    <name type="common">Deleya marina</name>
    <dbReference type="NCBI Taxonomy" id="28258"/>
    <lineage>
        <taxon>Bacteria</taxon>
        <taxon>Pseudomonadati</taxon>
        <taxon>Pseudomonadota</taxon>
        <taxon>Gammaproteobacteria</taxon>
        <taxon>Oceanospirillales</taxon>
        <taxon>Halomonadaceae</taxon>
        <taxon>Cobetia</taxon>
    </lineage>
</organism>